<organism evidence="3 4">
    <name type="scientific">Thermus filiformis</name>
    <dbReference type="NCBI Taxonomy" id="276"/>
    <lineage>
        <taxon>Bacteria</taxon>
        <taxon>Thermotogati</taxon>
        <taxon>Deinococcota</taxon>
        <taxon>Deinococci</taxon>
        <taxon>Thermales</taxon>
        <taxon>Thermaceae</taxon>
        <taxon>Thermus</taxon>
    </lineage>
</organism>
<dbReference type="CDD" id="cd06533">
    <property type="entry name" value="Glyco_transf_WecG_TagA"/>
    <property type="match status" value="1"/>
</dbReference>
<dbReference type="PANTHER" id="PTHR34136:SF1">
    <property type="entry name" value="UDP-N-ACETYL-D-MANNOSAMINURONIC ACID TRANSFERASE"/>
    <property type="match status" value="1"/>
</dbReference>
<evidence type="ECO:0000313" key="3">
    <source>
        <dbReference type="EMBL" id="KGQ21732.1"/>
    </source>
</evidence>
<sequence length="238" mass="26141">MERLSLLGLPLDPVDMRQALERVRDFLAEPRTHQVVTLNPEIAVRAQKDGALLQAIREAELVTPDGVGILWAARTLLGVELPERVTGVDLTLALLEAFPGLRVYLLGGKPGVAERAAQEVERLGGKVVGAHHGYFQEEGPVVEAVAKAGPDLLLAGLGERQEVFLHRHKPHLGARVAVGVGGTLDVLAGEARRPPLWAQRMGLEWLLRVGLDPKRWRRAPRLWAFVRLVLKEKRSGKP</sequence>
<name>A0A0A2WSL4_THEFI</name>
<dbReference type="RefSeq" id="WP_038064862.1">
    <property type="nucleotide sequence ID" value="NZ_JPSL02000037.1"/>
</dbReference>
<proteinExistence type="predicted"/>
<evidence type="ECO:0000313" key="4">
    <source>
        <dbReference type="Proteomes" id="UP000030364"/>
    </source>
</evidence>
<comment type="caution">
    <text evidence="3">The sequence shown here is derived from an EMBL/GenBank/DDBJ whole genome shotgun (WGS) entry which is preliminary data.</text>
</comment>
<dbReference type="EMBL" id="JPSL02000037">
    <property type="protein sequence ID" value="KGQ21732.1"/>
    <property type="molecule type" value="Genomic_DNA"/>
</dbReference>
<dbReference type="GO" id="GO:0016758">
    <property type="term" value="F:hexosyltransferase activity"/>
    <property type="evidence" value="ECO:0007669"/>
    <property type="project" value="TreeGrafter"/>
</dbReference>
<gene>
    <name evidence="3" type="ORF">THFILI_03670</name>
</gene>
<dbReference type="Pfam" id="PF03808">
    <property type="entry name" value="Glyco_tran_WecG"/>
    <property type="match status" value="1"/>
</dbReference>
<dbReference type="PATRIC" id="fig|276.5.peg.1461"/>
<dbReference type="Proteomes" id="UP000030364">
    <property type="component" value="Unassembled WGS sequence"/>
</dbReference>
<accession>A0A0A2WSL4</accession>
<protein>
    <submittedName>
        <fullName evidence="3">UDP-N-acetyl-D-mannosaminuronic acid transferase</fullName>
    </submittedName>
</protein>
<dbReference type="PANTHER" id="PTHR34136">
    <property type="match status" value="1"/>
</dbReference>
<reference evidence="3 4" key="1">
    <citation type="journal article" date="2015" name="Genome Announc.">
        <title>Draft Genome Sequence of the Thermophile Thermus filiformis ATCC 43280, Producer of Carotenoid-(Di)glucoside-Branched Fatty Acid (Di)esters and Source of Hyperthermostable Enzymes of Biotechnological Interest.</title>
        <authorList>
            <person name="Mandelli F."/>
            <person name="Oliveira Ramires B."/>
            <person name="Couger M.B."/>
            <person name="Paixao D.A."/>
            <person name="Camilo C.M."/>
            <person name="Polikarpov I."/>
            <person name="Prade R."/>
            <person name="Riano-Pachon D.M."/>
            <person name="Squina F.M."/>
        </authorList>
    </citation>
    <scope>NUCLEOTIDE SEQUENCE [LARGE SCALE GENOMIC DNA]</scope>
    <source>
        <strain evidence="3 4">ATCC 43280</strain>
    </source>
</reference>
<dbReference type="STRING" id="276.THFILI_03670"/>
<evidence type="ECO:0000256" key="1">
    <source>
        <dbReference type="ARBA" id="ARBA00022676"/>
    </source>
</evidence>
<dbReference type="InterPro" id="IPR004629">
    <property type="entry name" value="WecG_TagA_CpsF"/>
</dbReference>
<keyword evidence="4" id="KW-1185">Reference proteome</keyword>
<dbReference type="NCBIfam" id="TIGR00696">
    <property type="entry name" value="wecG_tagA_cpsF"/>
    <property type="match status" value="1"/>
</dbReference>
<dbReference type="AlphaFoldDB" id="A0A0A2WSL4"/>
<keyword evidence="1" id="KW-0328">Glycosyltransferase</keyword>
<dbReference type="OrthoDB" id="9771846at2"/>
<keyword evidence="2 3" id="KW-0808">Transferase</keyword>
<evidence type="ECO:0000256" key="2">
    <source>
        <dbReference type="ARBA" id="ARBA00022679"/>
    </source>
</evidence>